<dbReference type="Gene3D" id="3.50.50.60">
    <property type="entry name" value="FAD/NAD(P)-binding domain"/>
    <property type="match status" value="1"/>
</dbReference>
<sequence>MKLQFLKRWTESADVFIPSLLNGVLELGAQWLHGQHGNPLYYMAKERDLISNPRVDYGMEGTGIFCTDLGQLLNTDDINKVISYLHRIKDEMSDESLNSDELVSAQQIFRINFEKYIQSEECPPIESQLLWSLFNWYIKFEVIDNSCNDLNDISLLSYTQYSECHGIDLINFKDGYQTIIDSMINDIPRDVIRLKTAIKRIEICDKTFRVKLYVEEGKRKRIEIFDHLIITSSIGYMRKNLDTFFGFVLPQNKINIIRTLGFGTIDKIYLYFQNPFWKSEDQGFQLIWTQHNHNLPVWVYDMTGFDLVRGQSHVLVAWIGGNGAQLMEDVQSDDIVGNICAQVLRLFLRDVTIENPSKVIRSKWANNHYICGAYSNRSLNYQRLNCDIDQLSEPIVKTKHSNYHNKCVDCPLILFGGEATDRQFYSTTHGAMRSGQREAQRLIDFYQTVNLKPKL</sequence>
<dbReference type="Pfam" id="PF01593">
    <property type="entry name" value="Amino_oxidase"/>
    <property type="match status" value="1"/>
</dbReference>
<evidence type="ECO:0000313" key="3">
    <source>
        <dbReference type="Proteomes" id="UP000759131"/>
    </source>
</evidence>
<gene>
    <name evidence="2" type="ORF">OSB1V03_LOCUS5882</name>
</gene>
<dbReference type="EMBL" id="OC857645">
    <property type="protein sequence ID" value="CAD7625448.1"/>
    <property type="molecule type" value="Genomic_DNA"/>
</dbReference>
<proteinExistence type="predicted"/>
<dbReference type="OrthoDB" id="2019015at2759"/>
<accession>A0A7R9KMA4</accession>
<organism evidence="2">
    <name type="scientific">Medioppia subpectinata</name>
    <dbReference type="NCBI Taxonomy" id="1979941"/>
    <lineage>
        <taxon>Eukaryota</taxon>
        <taxon>Metazoa</taxon>
        <taxon>Ecdysozoa</taxon>
        <taxon>Arthropoda</taxon>
        <taxon>Chelicerata</taxon>
        <taxon>Arachnida</taxon>
        <taxon>Acari</taxon>
        <taxon>Acariformes</taxon>
        <taxon>Sarcoptiformes</taxon>
        <taxon>Oribatida</taxon>
        <taxon>Brachypylina</taxon>
        <taxon>Oppioidea</taxon>
        <taxon>Oppiidae</taxon>
        <taxon>Medioppia</taxon>
    </lineage>
</organism>
<dbReference type="PANTHER" id="PTHR10742">
    <property type="entry name" value="FLAVIN MONOAMINE OXIDASE"/>
    <property type="match status" value="1"/>
</dbReference>
<dbReference type="SUPFAM" id="SSF51905">
    <property type="entry name" value="FAD/NAD(P)-binding domain"/>
    <property type="match status" value="1"/>
</dbReference>
<dbReference type="SUPFAM" id="SSF54373">
    <property type="entry name" value="FAD-linked reductases, C-terminal domain"/>
    <property type="match status" value="1"/>
</dbReference>
<dbReference type="InterPro" id="IPR050281">
    <property type="entry name" value="Flavin_monoamine_oxidase"/>
</dbReference>
<name>A0A7R9KMA4_9ACAR</name>
<evidence type="ECO:0000313" key="2">
    <source>
        <dbReference type="EMBL" id="CAD7625448.1"/>
    </source>
</evidence>
<feature type="domain" description="Amine oxidase" evidence="1">
    <location>
        <begin position="23"/>
        <end position="443"/>
    </location>
</feature>
<evidence type="ECO:0000259" key="1">
    <source>
        <dbReference type="Pfam" id="PF01593"/>
    </source>
</evidence>
<dbReference type="GO" id="GO:0046592">
    <property type="term" value="F:polyamine oxidase activity"/>
    <property type="evidence" value="ECO:0007669"/>
    <property type="project" value="TreeGrafter"/>
</dbReference>
<dbReference type="Gene3D" id="3.90.660.10">
    <property type="match status" value="1"/>
</dbReference>
<dbReference type="InterPro" id="IPR036188">
    <property type="entry name" value="FAD/NAD-bd_sf"/>
</dbReference>
<protein>
    <recommendedName>
        <fullName evidence="1">Amine oxidase domain-containing protein</fullName>
    </recommendedName>
</protein>
<dbReference type="AlphaFoldDB" id="A0A7R9KMA4"/>
<keyword evidence="3" id="KW-1185">Reference proteome</keyword>
<dbReference type="InterPro" id="IPR002937">
    <property type="entry name" value="Amino_oxidase"/>
</dbReference>
<dbReference type="Proteomes" id="UP000759131">
    <property type="component" value="Unassembled WGS sequence"/>
</dbReference>
<dbReference type="PANTHER" id="PTHR10742:SF416">
    <property type="entry name" value="SPERMINE OXIDASE"/>
    <property type="match status" value="1"/>
</dbReference>
<reference evidence="2" key="1">
    <citation type="submission" date="2020-11" db="EMBL/GenBank/DDBJ databases">
        <authorList>
            <person name="Tran Van P."/>
        </authorList>
    </citation>
    <scope>NUCLEOTIDE SEQUENCE</scope>
</reference>
<dbReference type="EMBL" id="CAJPIZ010003070">
    <property type="protein sequence ID" value="CAG2105878.1"/>
    <property type="molecule type" value="Genomic_DNA"/>
</dbReference>